<evidence type="ECO:0000313" key="7">
    <source>
        <dbReference type="EMBL" id="OGY60455.1"/>
    </source>
</evidence>
<dbReference type="InterPro" id="IPR014756">
    <property type="entry name" value="Ig_E-set"/>
</dbReference>
<dbReference type="Pfam" id="PF04234">
    <property type="entry name" value="CopC"/>
    <property type="match status" value="1"/>
</dbReference>
<proteinExistence type="predicted"/>
<dbReference type="Gene3D" id="2.60.40.420">
    <property type="entry name" value="Cupredoxins - blue copper proteins"/>
    <property type="match status" value="1"/>
</dbReference>
<reference evidence="7 8" key="1">
    <citation type="journal article" date="2016" name="Nat. Commun.">
        <title>Thousands of microbial genomes shed light on interconnected biogeochemical processes in an aquifer system.</title>
        <authorList>
            <person name="Anantharaman K."/>
            <person name="Brown C.T."/>
            <person name="Hug L.A."/>
            <person name="Sharon I."/>
            <person name="Castelle C.J."/>
            <person name="Probst A.J."/>
            <person name="Thomas B.C."/>
            <person name="Singh A."/>
            <person name="Wilkins M.J."/>
            <person name="Karaoz U."/>
            <person name="Brodie E.L."/>
            <person name="Williams K.H."/>
            <person name="Hubbard S.S."/>
            <person name="Banfield J.F."/>
        </authorList>
    </citation>
    <scope>NUCLEOTIDE SEQUENCE [LARGE SCALE GENOMIC DNA]</scope>
</reference>
<feature type="domain" description="CopC" evidence="6">
    <location>
        <begin position="52"/>
        <end position="144"/>
    </location>
</feature>
<comment type="caution">
    <text evidence="7">The sequence shown here is derived from an EMBL/GenBank/DDBJ whole genome shotgun (WGS) entry which is preliminary data.</text>
</comment>
<dbReference type="Gene3D" id="2.60.40.1220">
    <property type="match status" value="1"/>
</dbReference>
<dbReference type="InterPro" id="IPR008972">
    <property type="entry name" value="Cupredoxin"/>
</dbReference>
<name>A0A1G1Z746_9BACT</name>
<dbReference type="InterPro" id="IPR014755">
    <property type="entry name" value="Cu-Rt/internalin_Ig-like"/>
</dbReference>
<dbReference type="GO" id="GO:0009055">
    <property type="term" value="F:electron transfer activity"/>
    <property type="evidence" value="ECO:0007669"/>
    <property type="project" value="InterPro"/>
</dbReference>
<evidence type="ECO:0000313" key="8">
    <source>
        <dbReference type="Proteomes" id="UP000176544"/>
    </source>
</evidence>
<evidence type="ECO:0000256" key="3">
    <source>
        <dbReference type="ARBA" id="ARBA00023008"/>
    </source>
</evidence>
<dbReference type="InterPro" id="IPR052721">
    <property type="entry name" value="ET_Amicyanin"/>
</dbReference>
<sequence>MKKYGYLLIIGLVVVAGIFVINAPPQEDKTALDPKQSSDTETTFARPKKSAHYESNTPAHESILAAPPINIVIDFNFDLASNSSISIVDTNDIEYGSGDTSVDRNKLALRRSMSHDSPDGVYTVNYNACWPDASCHDGSFQFAINRSLGEDYLDLRNRSAVEIKLSDIAFKPARVKVSAGTRITWLNDEEVTHYVNTDAHPSHTYYPAQNSNALAKGEEFPLVFDKAGIYPYHCSAHASDMIGSIIVE</sequence>
<dbReference type="GO" id="GO:0042597">
    <property type="term" value="C:periplasmic space"/>
    <property type="evidence" value="ECO:0007669"/>
    <property type="project" value="InterPro"/>
</dbReference>
<evidence type="ECO:0000256" key="1">
    <source>
        <dbReference type="ARBA" id="ARBA00022723"/>
    </source>
</evidence>
<dbReference type="SUPFAM" id="SSF49503">
    <property type="entry name" value="Cupredoxins"/>
    <property type="match status" value="1"/>
</dbReference>
<protein>
    <recommendedName>
        <fullName evidence="9">Blue (type 1) copper domain-containing protein</fullName>
    </recommendedName>
</protein>
<dbReference type="STRING" id="1797692.A3I33_02585"/>
<feature type="region of interest" description="Disordered" evidence="4">
    <location>
        <begin position="28"/>
        <end position="56"/>
    </location>
</feature>
<dbReference type="InterPro" id="IPR007348">
    <property type="entry name" value="CopC_dom"/>
</dbReference>
<accession>A0A1G1Z746</accession>
<dbReference type="PANTHER" id="PTHR36507:SF1">
    <property type="entry name" value="BLL1555 PROTEIN"/>
    <property type="match status" value="1"/>
</dbReference>
<dbReference type="Proteomes" id="UP000176544">
    <property type="component" value="Unassembled WGS sequence"/>
</dbReference>
<dbReference type="AlphaFoldDB" id="A0A1G1Z746"/>
<gene>
    <name evidence="7" type="ORF">A3I33_02585</name>
</gene>
<evidence type="ECO:0000256" key="4">
    <source>
        <dbReference type="SAM" id="MobiDB-lite"/>
    </source>
</evidence>
<keyword evidence="2" id="KW-0732">Signal</keyword>
<dbReference type="SUPFAM" id="SSF81296">
    <property type="entry name" value="E set domains"/>
    <property type="match status" value="1"/>
</dbReference>
<dbReference type="EMBL" id="MHJA01000032">
    <property type="protein sequence ID" value="OGY60455.1"/>
    <property type="molecule type" value="Genomic_DNA"/>
</dbReference>
<dbReference type="PANTHER" id="PTHR36507">
    <property type="entry name" value="BLL1555 PROTEIN"/>
    <property type="match status" value="1"/>
</dbReference>
<evidence type="ECO:0000259" key="6">
    <source>
        <dbReference type="Pfam" id="PF04234"/>
    </source>
</evidence>
<feature type="compositionally biased region" description="Basic and acidic residues" evidence="4">
    <location>
        <begin position="28"/>
        <end position="38"/>
    </location>
</feature>
<dbReference type="InterPro" id="IPR000923">
    <property type="entry name" value="BlueCu_1"/>
</dbReference>
<evidence type="ECO:0000256" key="2">
    <source>
        <dbReference type="ARBA" id="ARBA00022729"/>
    </source>
</evidence>
<dbReference type="Pfam" id="PF00127">
    <property type="entry name" value="Copper-bind"/>
    <property type="match status" value="1"/>
</dbReference>
<organism evidence="7 8">
    <name type="scientific">Candidatus Colwellbacteria bacterium RIFCSPLOWO2_02_FULL_45_11</name>
    <dbReference type="NCBI Taxonomy" id="1797692"/>
    <lineage>
        <taxon>Bacteria</taxon>
        <taxon>Candidatus Colwelliibacteriota</taxon>
    </lineage>
</organism>
<keyword evidence="1" id="KW-0479">Metal-binding</keyword>
<dbReference type="GO" id="GO:0046688">
    <property type="term" value="P:response to copper ion"/>
    <property type="evidence" value="ECO:0007669"/>
    <property type="project" value="InterPro"/>
</dbReference>
<dbReference type="GO" id="GO:0005507">
    <property type="term" value="F:copper ion binding"/>
    <property type="evidence" value="ECO:0007669"/>
    <property type="project" value="InterPro"/>
</dbReference>
<feature type="domain" description="Blue (type 1) copper" evidence="5">
    <location>
        <begin position="161"/>
        <end position="248"/>
    </location>
</feature>
<evidence type="ECO:0008006" key="9">
    <source>
        <dbReference type="Google" id="ProtNLM"/>
    </source>
</evidence>
<evidence type="ECO:0000259" key="5">
    <source>
        <dbReference type="Pfam" id="PF00127"/>
    </source>
</evidence>
<keyword evidence="3" id="KW-0186">Copper</keyword>